<comment type="caution">
    <text evidence="1">The sequence shown here is derived from an EMBL/GenBank/DDBJ whole genome shotgun (WGS) entry which is preliminary data.</text>
</comment>
<organism evidence="1 2">
    <name type="scientific">Prunus yedoensis var. nudiflora</name>
    <dbReference type="NCBI Taxonomy" id="2094558"/>
    <lineage>
        <taxon>Eukaryota</taxon>
        <taxon>Viridiplantae</taxon>
        <taxon>Streptophyta</taxon>
        <taxon>Embryophyta</taxon>
        <taxon>Tracheophyta</taxon>
        <taxon>Spermatophyta</taxon>
        <taxon>Magnoliopsida</taxon>
        <taxon>eudicotyledons</taxon>
        <taxon>Gunneridae</taxon>
        <taxon>Pentapetalae</taxon>
        <taxon>rosids</taxon>
        <taxon>fabids</taxon>
        <taxon>Rosales</taxon>
        <taxon>Rosaceae</taxon>
        <taxon>Amygdaloideae</taxon>
        <taxon>Amygdaleae</taxon>
        <taxon>Prunus</taxon>
    </lineage>
</organism>
<gene>
    <name evidence="1" type="ORF">Pyn_39469</name>
</gene>
<evidence type="ECO:0000313" key="2">
    <source>
        <dbReference type="Proteomes" id="UP000250321"/>
    </source>
</evidence>
<reference evidence="1 2" key="1">
    <citation type="submission" date="2018-02" db="EMBL/GenBank/DDBJ databases">
        <title>Draft genome of wild Prunus yedoensis var. nudiflora.</title>
        <authorList>
            <person name="Baek S."/>
            <person name="Kim J.-H."/>
            <person name="Choi K."/>
            <person name="Kim G.-B."/>
            <person name="Cho A."/>
            <person name="Jang H."/>
            <person name="Shin C.-H."/>
            <person name="Yu H.-J."/>
            <person name="Mun J.-H."/>
        </authorList>
    </citation>
    <scope>NUCLEOTIDE SEQUENCE [LARGE SCALE GENOMIC DNA]</scope>
    <source>
        <strain evidence="2">cv. Jeju island</strain>
        <tissue evidence="1">Leaf</tissue>
    </source>
</reference>
<name>A0A314Z7C1_PRUYE</name>
<keyword evidence="2" id="KW-1185">Reference proteome</keyword>
<sequence length="84" mass="9461">MSFPTINANPKPSVVPPLWKTNPLLLLHIQVRFLQPRERVPVRPWRNAAPAPTGQHVGPDLRVRKKATVGGGGWHEWVWVCGWG</sequence>
<protein>
    <submittedName>
        <fullName evidence="1">Uncharacterized protein</fullName>
    </submittedName>
</protein>
<proteinExistence type="predicted"/>
<dbReference type="EMBL" id="PJQY01000151">
    <property type="protein sequence ID" value="PQQ17442.1"/>
    <property type="molecule type" value="Genomic_DNA"/>
</dbReference>
<accession>A0A314Z7C1</accession>
<evidence type="ECO:0000313" key="1">
    <source>
        <dbReference type="EMBL" id="PQQ17442.1"/>
    </source>
</evidence>
<dbReference type="AlphaFoldDB" id="A0A314Z7C1"/>
<dbReference type="Proteomes" id="UP000250321">
    <property type="component" value="Unassembled WGS sequence"/>
</dbReference>